<reference evidence="1" key="1">
    <citation type="submission" date="2021-06" db="EMBL/GenBank/DDBJ databases">
        <authorList>
            <person name="Kallberg Y."/>
            <person name="Tangrot J."/>
            <person name="Rosling A."/>
        </authorList>
    </citation>
    <scope>NUCLEOTIDE SEQUENCE</scope>
    <source>
        <strain evidence="1">CL356</strain>
    </source>
</reference>
<protein>
    <submittedName>
        <fullName evidence="1">2786_t:CDS:1</fullName>
    </submittedName>
</protein>
<proteinExistence type="predicted"/>
<feature type="non-terminal residue" evidence="1">
    <location>
        <position position="170"/>
    </location>
</feature>
<organism evidence="1 2">
    <name type="scientific">Acaulospora colombiana</name>
    <dbReference type="NCBI Taxonomy" id="27376"/>
    <lineage>
        <taxon>Eukaryota</taxon>
        <taxon>Fungi</taxon>
        <taxon>Fungi incertae sedis</taxon>
        <taxon>Mucoromycota</taxon>
        <taxon>Glomeromycotina</taxon>
        <taxon>Glomeromycetes</taxon>
        <taxon>Diversisporales</taxon>
        <taxon>Acaulosporaceae</taxon>
        <taxon>Acaulospora</taxon>
    </lineage>
</organism>
<dbReference type="EMBL" id="CAJVPT010019920">
    <property type="protein sequence ID" value="CAG8644715.1"/>
    <property type="molecule type" value="Genomic_DNA"/>
</dbReference>
<accession>A0ACA9NA55</accession>
<evidence type="ECO:0000313" key="1">
    <source>
        <dbReference type="EMBL" id="CAG8644715.1"/>
    </source>
</evidence>
<gene>
    <name evidence="1" type="ORF">ACOLOM_LOCUS8060</name>
</gene>
<dbReference type="Proteomes" id="UP000789525">
    <property type="component" value="Unassembled WGS sequence"/>
</dbReference>
<comment type="caution">
    <text evidence="1">The sequence shown here is derived from an EMBL/GenBank/DDBJ whole genome shotgun (WGS) entry which is preliminary data.</text>
</comment>
<keyword evidence="2" id="KW-1185">Reference proteome</keyword>
<sequence>MPLEIAREAGHTVPWPRGLWLRTMILLPPIAFTRIVKITAPAASDSKPWHTGTANFDVPDETLLCDGLPQVNTVLGKDWVRARSSGLLGAGGRIGEFSAQGGTVPILDTHPEWAAELTNEVTMGVQTDGYSGLDPLQRAYFGGQVRDIEIVLVSVQDASALYPHLFQTYS</sequence>
<name>A0ACA9NA55_9GLOM</name>
<evidence type="ECO:0000313" key="2">
    <source>
        <dbReference type="Proteomes" id="UP000789525"/>
    </source>
</evidence>